<organism evidence="1 2">
    <name type="scientific">Acaulospora colombiana</name>
    <dbReference type="NCBI Taxonomy" id="27376"/>
    <lineage>
        <taxon>Eukaryota</taxon>
        <taxon>Fungi</taxon>
        <taxon>Fungi incertae sedis</taxon>
        <taxon>Mucoromycota</taxon>
        <taxon>Glomeromycotina</taxon>
        <taxon>Glomeromycetes</taxon>
        <taxon>Diversisporales</taxon>
        <taxon>Acaulosporaceae</taxon>
        <taxon>Acaulospora</taxon>
    </lineage>
</organism>
<accession>A0ACA9RAH3</accession>
<gene>
    <name evidence="1" type="ORF">ACOLOM_LOCUS14441</name>
</gene>
<proteinExistence type="predicted"/>
<reference evidence="1" key="1">
    <citation type="submission" date="2021-06" db="EMBL/GenBank/DDBJ databases">
        <authorList>
            <person name="Kallberg Y."/>
            <person name="Tangrot J."/>
            <person name="Rosling A."/>
        </authorList>
    </citation>
    <scope>NUCLEOTIDE SEQUENCE</scope>
    <source>
        <strain evidence="1">CL356</strain>
    </source>
</reference>
<name>A0ACA9RAH3_9GLOM</name>
<protein>
    <submittedName>
        <fullName evidence="1">15688_t:CDS:1</fullName>
    </submittedName>
</protein>
<dbReference type="Proteomes" id="UP000789525">
    <property type="component" value="Unassembled WGS sequence"/>
</dbReference>
<dbReference type="EMBL" id="CAJVPT010074001">
    <property type="protein sequence ID" value="CAG8783642.1"/>
    <property type="molecule type" value="Genomic_DNA"/>
</dbReference>
<evidence type="ECO:0000313" key="1">
    <source>
        <dbReference type="EMBL" id="CAG8783642.1"/>
    </source>
</evidence>
<feature type="non-terminal residue" evidence="1">
    <location>
        <position position="1"/>
    </location>
</feature>
<keyword evidence="2" id="KW-1185">Reference proteome</keyword>
<feature type="non-terminal residue" evidence="1">
    <location>
        <position position="44"/>
    </location>
</feature>
<sequence length="44" mass="4997">NTFINWICSFSLDNDSRYWLGSPMAMLSRMSPLIDSDSVVIELA</sequence>
<comment type="caution">
    <text evidence="1">The sequence shown here is derived from an EMBL/GenBank/DDBJ whole genome shotgun (WGS) entry which is preliminary data.</text>
</comment>
<evidence type="ECO:0000313" key="2">
    <source>
        <dbReference type="Proteomes" id="UP000789525"/>
    </source>
</evidence>